<dbReference type="RefSeq" id="WP_115547459.1">
    <property type="nucleotide sequence ID" value="NZ_QRGP01000001.1"/>
</dbReference>
<dbReference type="PANTHER" id="PTHR12815">
    <property type="entry name" value="SORTING AND ASSEMBLY MACHINERY SAMM50 PROTEIN FAMILY MEMBER"/>
    <property type="match status" value="1"/>
</dbReference>
<protein>
    <recommendedName>
        <fullName evidence="5">Bacterial surface antigen (D15) domain-containing protein</fullName>
    </recommendedName>
</protein>
<evidence type="ECO:0000256" key="1">
    <source>
        <dbReference type="ARBA" id="ARBA00004370"/>
    </source>
</evidence>
<feature type="domain" description="Bacterial surface antigen (D15)" evidence="5">
    <location>
        <begin position="409"/>
        <end position="699"/>
    </location>
</feature>
<accession>A0A371BE63</accession>
<sequence length="699" mass="75873">MEQSDDPEAGEFFSTMIALQTSLTWIAFALAQDAVAQPVASPIPSIISDEEFAKAIPAFDENVDEGGEQPAQTGEVDETELDPADPAIDEPLPSLENFAAEPLSDDSIPETDNAENLVSYAVQIDGLKAAGEHTAILDRINRRFRELSSLSLNGGSAESRSAINAKARADQQLLLDILSSEGFYDGKVNLSSKRSETTGRAIEVEFRVRPDQRYRFGSIVFDAPADVTENLIRPSFPLKTGDPIVADDVVAAEAQISLALPQNGYPFAQVGQRDILLDETLGTGDYTLPVTTGVKSYFGEVLTEGNPVFEAEHVAILRRFRTGDLYDARKVDDLREALVATGLLSTVSVEAVPSQNNAADGTAYADLLVKQEAGPARTIAASAGYETGLGFKAEGSWTHRNLFPPEGALGVSGILGTQEQALGVIFNRSNAGRRDRTIELSLSALHKNYDAFDAYTGRLAGTLSYQSTPIWQKKLTYAVGFELLATYESLFEIARLSRDRKLYYVAALPAQVGFDRSDDLLNPSRGFRLNLRMSPETALGEGSRFYLRGMIEGTYYQPIAESVVVAARGRVGSIIGTSRDDLPPSRRYYGGGGGSVRGFGYQQLGPVDFEGNPIGGRSLNEAAAEVRYRFGDFGAVAFIDAGQVYQESTPQFDNWRFGIGLGGRFYTNFGPVRIDVATPVSRRRGESRFSFYVSLGQAF</sequence>
<name>A0A371BE63_9SPHN</name>
<keyword evidence="3" id="KW-0472">Membrane</keyword>
<keyword evidence="2" id="KW-0812">Transmembrane</keyword>
<organism evidence="6 7">
    <name type="scientific">Sphingorhabdus pulchriflava</name>
    <dbReference type="NCBI Taxonomy" id="2292257"/>
    <lineage>
        <taxon>Bacteria</taxon>
        <taxon>Pseudomonadati</taxon>
        <taxon>Pseudomonadota</taxon>
        <taxon>Alphaproteobacteria</taxon>
        <taxon>Sphingomonadales</taxon>
        <taxon>Sphingomonadaceae</taxon>
        <taxon>Sphingorhabdus</taxon>
    </lineage>
</organism>
<reference evidence="7" key="1">
    <citation type="submission" date="2018-08" db="EMBL/GenBank/DDBJ databases">
        <authorList>
            <person name="Kim S.-J."/>
            <person name="Jung G.-Y."/>
        </authorList>
    </citation>
    <scope>NUCLEOTIDE SEQUENCE [LARGE SCALE GENOMIC DNA]</scope>
    <source>
        <strain evidence="7">GY_G</strain>
    </source>
</reference>
<evidence type="ECO:0000256" key="3">
    <source>
        <dbReference type="ARBA" id="ARBA00023136"/>
    </source>
</evidence>
<comment type="caution">
    <text evidence="6">The sequence shown here is derived from an EMBL/GenBank/DDBJ whole genome shotgun (WGS) entry which is preliminary data.</text>
</comment>
<evidence type="ECO:0000256" key="4">
    <source>
        <dbReference type="SAM" id="MobiDB-lite"/>
    </source>
</evidence>
<dbReference type="Gene3D" id="3.10.20.310">
    <property type="entry name" value="membrane protein fhac"/>
    <property type="match status" value="2"/>
</dbReference>
<keyword evidence="2" id="KW-1134">Transmembrane beta strand</keyword>
<comment type="subcellular location">
    <subcellularLocation>
        <location evidence="1">Membrane</location>
    </subcellularLocation>
</comment>
<evidence type="ECO:0000256" key="2">
    <source>
        <dbReference type="ARBA" id="ARBA00022452"/>
    </source>
</evidence>
<proteinExistence type="predicted"/>
<dbReference type="AlphaFoldDB" id="A0A371BE63"/>
<dbReference type="PANTHER" id="PTHR12815:SF42">
    <property type="entry name" value="BACTERIAL SURFACE ANTIGEN (D15) DOMAIN-CONTAINING PROTEIN"/>
    <property type="match status" value="1"/>
</dbReference>
<dbReference type="InterPro" id="IPR039910">
    <property type="entry name" value="D15-like"/>
</dbReference>
<dbReference type="EMBL" id="QRGP01000001">
    <property type="protein sequence ID" value="RDV05899.1"/>
    <property type="molecule type" value="Genomic_DNA"/>
</dbReference>
<dbReference type="Proteomes" id="UP000263833">
    <property type="component" value="Unassembled WGS sequence"/>
</dbReference>
<evidence type="ECO:0000313" key="6">
    <source>
        <dbReference type="EMBL" id="RDV05899.1"/>
    </source>
</evidence>
<dbReference type="Pfam" id="PF01103">
    <property type="entry name" value="Omp85"/>
    <property type="match status" value="1"/>
</dbReference>
<feature type="region of interest" description="Disordered" evidence="4">
    <location>
        <begin position="62"/>
        <end position="92"/>
    </location>
</feature>
<keyword evidence="7" id="KW-1185">Reference proteome</keyword>
<evidence type="ECO:0000313" key="7">
    <source>
        <dbReference type="Proteomes" id="UP000263833"/>
    </source>
</evidence>
<dbReference type="GO" id="GO:0019867">
    <property type="term" value="C:outer membrane"/>
    <property type="evidence" value="ECO:0007669"/>
    <property type="project" value="InterPro"/>
</dbReference>
<evidence type="ECO:0000259" key="5">
    <source>
        <dbReference type="Pfam" id="PF01103"/>
    </source>
</evidence>
<dbReference type="Gene3D" id="2.40.160.50">
    <property type="entry name" value="membrane protein fhac: a member of the omp85/tpsb transporter family"/>
    <property type="match status" value="1"/>
</dbReference>
<dbReference type="OrthoDB" id="9769707at2"/>
<gene>
    <name evidence="6" type="ORF">DXH95_00075</name>
</gene>
<dbReference type="InterPro" id="IPR000184">
    <property type="entry name" value="Bac_surfAg_D15"/>
</dbReference>